<evidence type="ECO:0000256" key="1">
    <source>
        <dbReference type="SAM" id="MobiDB-lite"/>
    </source>
</evidence>
<dbReference type="EMBL" id="JAULSW010000003">
    <property type="protein sequence ID" value="KAK3387075.1"/>
    <property type="molecule type" value="Genomic_DNA"/>
</dbReference>
<dbReference type="AlphaFoldDB" id="A0AAE0NTA1"/>
<name>A0AAE0NTA1_9PEZI</name>
<organism evidence="2 3">
    <name type="scientific">Podospora didyma</name>
    <dbReference type="NCBI Taxonomy" id="330526"/>
    <lineage>
        <taxon>Eukaryota</taxon>
        <taxon>Fungi</taxon>
        <taxon>Dikarya</taxon>
        <taxon>Ascomycota</taxon>
        <taxon>Pezizomycotina</taxon>
        <taxon>Sordariomycetes</taxon>
        <taxon>Sordariomycetidae</taxon>
        <taxon>Sordariales</taxon>
        <taxon>Podosporaceae</taxon>
        <taxon>Podospora</taxon>
    </lineage>
</organism>
<reference evidence="2" key="1">
    <citation type="journal article" date="2023" name="Mol. Phylogenet. Evol.">
        <title>Genome-scale phylogeny and comparative genomics of the fungal order Sordariales.</title>
        <authorList>
            <person name="Hensen N."/>
            <person name="Bonometti L."/>
            <person name="Westerberg I."/>
            <person name="Brannstrom I.O."/>
            <person name="Guillou S."/>
            <person name="Cros-Aarteil S."/>
            <person name="Calhoun S."/>
            <person name="Haridas S."/>
            <person name="Kuo A."/>
            <person name="Mondo S."/>
            <person name="Pangilinan J."/>
            <person name="Riley R."/>
            <person name="LaButti K."/>
            <person name="Andreopoulos B."/>
            <person name="Lipzen A."/>
            <person name="Chen C."/>
            <person name="Yan M."/>
            <person name="Daum C."/>
            <person name="Ng V."/>
            <person name="Clum A."/>
            <person name="Steindorff A."/>
            <person name="Ohm R.A."/>
            <person name="Martin F."/>
            <person name="Silar P."/>
            <person name="Natvig D.O."/>
            <person name="Lalanne C."/>
            <person name="Gautier V."/>
            <person name="Ament-Velasquez S.L."/>
            <person name="Kruys A."/>
            <person name="Hutchinson M.I."/>
            <person name="Powell A.J."/>
            <person name="Barry K."/>
            <person name="Miller A.N."/>
            <person name="Grigoriev I.V."/>
            <person name="Debuchy R."/>
            <person name="Gladieux P."/>
            <person name="Hiltunen Thoren M."/>
            <person name="Johannesson H."/>
        </authorList>
    </citation>
    <scope>NUCLEOTIDE SEQUENCE</scope>
    <source>
        <strain evidence="2">CBS 232.78</strain>
    </source>
</reference>
<sequence>MGRTDSREGEESRYPPMTKTKKACVDGAGKMRPDVDQAASRGRRPTNGGRPVAAKQGRKSLRRSGARGSLPLGFSGPFLVVSYSLGTYLSTLASMNELTAWQCGCQVLGSIEQPMQCRRQTTGQGPRVDRNGRTNNTNSAAASQAAAAATMSRWTSEQERIVKCIQKLQAEVPTSGLAVQGKKEMHRGSAKYAGSRESWNRGDQKKDEKLDPQAARMAQPGQPPPAANLPEPSLPCLEDDDAGLNQS</sequence>
<feature type="region of interest" description="Disordered" evidence="1">
    <location>
        <begin position="119"/>
        <end position="140"/>
    </location>
</feature>
<protein>
    <submittedName>
        <fullName evidence="2">Uncharacterized protein</fullName>
    </submittedName>
</protein>
<feature type="compositionally biased region" description="Basic and acidic residues" evidence="1">
    <location>
        <begin position="1"/>
        <end position="13"/>
    </location>
</feature>
<gene>
    <name evidence="2" type="ORF">B0H63DRAFT_148268</name>
</gene>
<reference evidence="2" key="2">
    <citation type="submission" date="2023-06" db="EMBL/GenBank/DDBJ databases">
        <authorList>
            <consortium name="Lawrence Berkeley National Laboratory"/>
            <person name="Haridas S."/>
            <person name="Hensen N."/>
            <person name="Bonometti L."/>
            <person name="Westerberg I."/>
            <person name="Brannstrom I.O."/>
            <person name="Guillou S."/>
            <person name="Cros-Aarteil S."/>
            <person name="Calhoun S."/>
            <person name="Kuo A."/>
            <person name="Mondo S."/>
            <person name="Pangilinan J."/>
            <person name="Riley R."/>
            <person name="LaButti K."/>
            <person name="Andreopoulos B."/>
            <person name="Lipzen A."/>
            <person name="Chen C."/>
            <person name="Yanf M."/>
            <person name="Daum C."/>
            <person name="Ng V."/>
            <person name="Clum A."/>
            <person name="Steindorff A."/>
            <person name="Ohm R."/>
            <person name="Martin F."/>
            <person name="Silar P."/>
            <person name="Natvig D."/>
            <person name="Lalanne C."/>
            <person name="Gautier V."/>
            <person name="Ament-velasquez S.L."/>
            <person name="Kruys A."/>
            <person name="Hutchinson M.I."/>
            <person name="Powell A.J."/>
            <person name="Barry K."/>
            <person name="Miller A.N."/>
            <person name="Grigoriev I.V."/>
            <person name="Debuchy R."/>
            <person name="Gladieux P."/>
            <person name="Thoren M.H."/>
            <person name="Johannesson H."/>
        </authorList>
    </citation>
    <scope>NUCLEOTIDE SEQUENCE</scope>
    <source>
        <strain evidence="2">CBS 232.78</strain>
    </source>
</reference>
<feature type="region of interest" description="Disordered" evidence="1">
    <location>
        <begin position="1"/>
        <end position="68"/>
    </location>
</feature>
<proteinExistence type="predicted"/>
<evidence type="ECO:0000313" key="2">
    <source>
        <dbReference type="EMBL" id="KAK3387075.1"/>
    </source>
</evidence>
<comment type="caution">
    <text evidence="2">The sequence shown here is derived from an EMBL/GenBank/DDBJ whole genome shotgun (WGS) entry which is preliminary data.</text>
</comment>
<feature type="compositionally biased region" description="Basic residues" evidence="1">
    <location>
        <begin position="56"/>
        <end position="65"/>
    </location>
</feature>
<accession>A0AAE0NTA1</accession>
<feature type="compositionally biased region" description="Acidic residues" evidence="1">
    <location>
        <begin position="237"/>
        <end position="247"/>
    </location>
</feature>
<evidence type="ECO:0000313" key="3">
    <source>
        <dbReference type="Proteomes" id="UP001285441"/>
    </source>
</evidence>
<feature type="region of interest" description="Disordered" evidence="1">
    <location>
        <begin position="179"/>
        <end position="247"/>
    </location>
</feature>
<keyword evidence="3" id="KW-1185">Reference proteome</keyword>
<feature type="compositionally biased region" description="Basic and acidic residues" evidence="1">
    <location>
        <begin position="198"/>
        <end position="211"/>
    </location>
</feature>
<dbReference type="Proteomes" id="UP001285441">
    <property type="component" value="Unassembled WGS sequence"/>
</dbReference>